<reference evidence="10" key="1">
    <citation type="journal article" date="2019" name="Int. J. Syst. Evol. Microbiol.">
        <title>The Global Catalogue of Microorganisms (GCM) 10K type strain sequencing project: providing services to taxonomists for standard genome sequencing and annotation.</title>
        <authorList>
            <consortium name="The Broad Institute Genomics Platform"/>
            <consortium name="The Broad Institute Genome Sequencing Center for Infectious Disease"/>
            <person name="Wu L."/>
            <person name="Ma J."/>
        </authorList>
    </citation>
    <scope>NUCLEOTIDE SEQUENCE [LARGE SCALE GENOMIC DNA]</scope>
    <source>
        <strain evidence="10">CGMCC 4.1641</strain>
    </source>
</reference>
<dbReference type="Proteomes" id="UP001595755">
    <property type="component" value="Unassembled WGS sequence"/>
</dbReference>
<evidence type="ECO:0000256" key="3">
    <source>
        <dbReference type="ARBA" id="ARBA00022448"/>
    </source>
</evidence>
<gene>
    <name evidence="9" type="ORF">ACFO1S_16045</name>
</gene>
<comment type="caution">
    <text evidence="9">The sequence shown here is derived from an EMBL/GenBank/DDBJ whole genome shotgun (WGS) entry which is preliminary data.</text>
</comment>
<organism evidence="9 10">
    <name type="scientific">Cohnella boryungensis</name>
    <dbReference type="NCBI Taxonomy" id="768479"/>
    <lineage>
        <taxon>Bacteria</taxon>
        <taxon>Bacillati</taxon>
        <taxon>Bacillota</taxon>
        <taxon>Bacilli</taxon>
        <taxon>Bacillales</taxon>
        <taxon>Paenibacillaceae</taxon>
        <taxon>Cohnella</taxon>
    </lineage>
</organism>
<feature type="transmembrane region" description="Helical" evidence="8">
    <location>
        <begin position="198"/>
        <end position="218"/>
    </location>
</feature>
<keyword evidence="7 8" id="KW-0472">Membrane</keyword>
<feature type="transmembrane region" description="Helical" evidence="8">
    <location>
        <begin position="94"/>
        <end position="114"/>
    </location>
</feature>
<evidence type="ECO:0000256" key="7">
    <source>
        <dbReference type="ARBA" id="ARBA00023136"/>
    </source>
</evidence>
<feature type="transmembrane region" description="Helical" evidence="8">
    <location>
        <begin position="311"/>
        <end position="328"/>
    </location>
</feature>
<dbReference type="CDD" id="cd06550">
    <property type="entry name" value="TM_ABC_iron-siderophores_like"/>
    <property type="match status" value="1"/>
</dbReference>
<proteinExistence type="inferred from homology"/>
<evidence type="ECO:0000256" key="6">
    <source>
        <dbReference type="ARBA" id="ARBA00022989"/>
    </source>
</evidence>
<evidence type="ECO:0000256" key="5">
    <source>
        <dbReference type="ARBA" id="ARBA00022692"/>
    </source>
</evidence>
<keyword evidence="4" id="KW-1003">Cell membrane</keyword>
<dbReference type="EMBL" id="JBHSED010000035">
    <property type="protein sequence ID" value="MFC4304943.1"/>
    <property type="molecule type" value="Genomic_DNA"/>
</dbReference>
<keyword evidence="5 8" id="KW-0812">Transmembrane</keyword>
<evidence type="ECO:0000256" key="2">
    <source>
        <dbReference type="ARBA" id="ARBA00007935"/>
    </source>
</evidence>
<evidence type="ECO:0000256" key="1">
    <source>
        <dbReference type="ARBA" id="ARBA00004651"/>
    </source>
</evidence>
<evidence type="ECO:0000256" key="4">
    <source>
        <dbReference type="ARBA" id="ARBA00022475"/>
    </source>
</evidence>
<name>A0ABV8SDF9_9BACL</name>
<comment type="similarity">
    <text evidence="2">Belongs to the binding-protein-dependent transport system permease family. FecCD subfamily.</text>
</comment>
<dbReference type="Pfam" id="PF01032">
    <property type="entry name" value="FecCD"/>
    <property type="match status" value="1"/>
</dbReference>
<dbReference type="SUPFAM" id="SSF81345">
    <property type="entry name" value="ABC transporter involved in vitamin B12 uptake, BtuC"/>
    <property type="match status" value="1"/>
</dbReference>
<feature type="transmembrane region" description="Helical" evidence="8">
    <location>
        <begin position="12"/>
        <end position="31"/>
    </location>
</feature>
<evidence type="ECO:0000256" key="8">
    <source>
        <dbReference type="SAM" id="Phobius"/>
    </source>
</evidence>
<dbReference type="PANTHER" id="PTHR30472">
    <property type="entry name" value="FERRIC ENTEROBACTIN TRANSPORT SYSTEM PERMEASE PROTEIN"/>
    <property type="match status" value="1"/>
</dbReference>
<dbReference type="RefSeq" id="WP_378127127.1">
    <property type="nucleotide sequence ID" value="NZ_JBHSED010000035.1"/>
</dbReference>
<feature type="transmembrane region" description="Helical" evidence="8">
    <location>
        <begin position="239"/>
        <end position="260"/>
    </location>
</feature>
<dbReference type="Gene3D" id="1.10.3470.10">
    <property type="entry name" value="ABC transporter involved in vitamin B12 uptake, BtuC"/>
    <property type="match status" value="1"/>
</dbReference>
<sequence>MTPDQRFKRWLAVMLLLCAAAALVMLLSILLGERSVPPLEAIRTLLGKGQGEYDYTIMTLRLPRAIVGFLAGGGLAVAGAILQGIMRNPLASPGVLGLNSGAAAAAVAIIVLVPSFPMKLLPIVAFGGALAAAVIIYVLSWRKGSSPVRLLLVGIGVSAVAGAFITYLLMSGGIFRVSQASVWMAGSLYGRTWEHADALLPWLAALFVLSLLLSRHLDVLQFEDNHARGLGIHLERARGIGLLVSVGLAGAAVSMAGTIGFVGLMAPHICRSAVGVKSRLLLPASLITGGLLVMTADLLGRTLFAPYEIPVGIMTAIIGAPYMIYLLFRR</sequence>
<protein>
    <submittedName>
        <fullName evidence="9">FecCD family ABC transporter permease</fullName>
    </submittedName>
</protein>
<feature type="transmembrane region" description="Helical" evidence="8">
    <location>
        <begin position="62"/>
        <end position="82"/>
    </location>
</feature>
<keyword evidence="3" id="KW-0813">Transport</keyword>
<feature type="transmembrane region" description="Helical" evidence="8">
    <location>
        <begin position="120"/>
        <end position="139"/>
    </location>
</feature>
<dbReference type="InterPro" id="IPR000522">
    <property type="entry name" value="ABC_transptr_permease_BtuC"/>
</dbReference>
<evidence type="ECO:0000313" key="9">
    <source>
        <dbReference type="EMBL" id="MFC4304943.1"/>
    </source>
</evidence>
<comment type="subcellular location">
    <subcellularLocation>
        <location evidence="1">Cell membrane</location>
        <topology evidence="1">Multi-pass membrane protein</topology>
    </subcellularLocation>
</comment>
<accession>A0ABV8SDF9</accession>
<feature type="transmembrane region" description="Helical" evidence="8">
    <location>
        <begin position="151"/>
        <end position="178"/>
    </location>
</feature>
<evidence type="ECO:0000313" key="10">
    <source>
        <dbReference type="Proteomes" id="UP001595755"/>
    </source>
</evidence>
<dbReference type="InterPro" id="IPR037294">
    <property type="entry name" value="ABC_BtuC-like"/>
</dbReference>
<feature type="transmembrane region" description="Helical" evidence="8">
    <location>
        <begin position="280"/>
        <end position="299"/>
    </location>
</feature>
<keyword evidence="6 8" id="KW-1133">Transmembrane helix</keyword>
<dbReference type="PANTHER" id="PTHR30472:SF24">
    <property type="entry name" value="FERRIC ENTEROBACTIN TRANSPORT SYSTEM PERMEASE PROTEIN FEPG"/>
    <property type="match status" value="1"/>
</dbReference>
<keyword evidence="10" id="KW-1185">Reference proteome</keyword>